<dbReference type="PANTHER" id="PTHR42673">
    <property type="entry name" value="MALEYLACETOACETATE ISOMERASE"/>
    <property type="match status" value="1"/>
</dbReference>
<dbReference type="SFLD" id="SFLDS00019">
    <property type="entry name" value="Glutathione_Transferase_(cytos"/>
    <property type="match status" value="1"/>
</dbReference>
<comment type="catalytic activity">
    <reaction evidence="4">
        <text>RX + glutathione = an S-substituted glutathione + a halide anion + H(+)</text>
        <dbReference type="Rhea" id="RHEA:16437"/>
        <dbReference type="ChEBI" id="CHEBI:15378"/>
        <dbReference type="ChEBI" id="CHEBI:16042"/>
        <dbReference type="ChEBI" id="CHEBI:17792"/>
        <dbReference type="ChEBI" id="CHEBI:57925"/>
        <dbReference type="ChEBI" id="CHEBI:90779"/>
        <dbReference type="EC" id="2.5.1.18"/>
    </reaction>
</comment>
<protein>
    <recommendedName>
        <fullName evidence="2">glutathione transferase</fullName>
        <ecNumber evidence="2">2.5.1.18</ecNumber>
    </recommendedName>
</protein>
<keyword evidence="3" id="KW-0808">Transferase</keyword>
<dbReference type="PROSITE" id="PS50404">
    <property type="entry name" value="GST_NTER"/>
    <property type="match status" value="1"/>
</dbReference>
<dbReference type="InterPro" id="IPR034333">
    <property type="entry name" value="GST_Zeta_N"/>
</dbReference>
<dbReference type="InterPro" id="IPR004045">
    <property type="entry name" value="Glutathione_S-Trfase_N"/>
</dbReference>
<dbReference type="Pfam" id="PF02798">
    <property type="entry name" value="GST_N"/>
    <property type="match status" value="1"/>
</dbReference>
<organism evidence="6 7">
    <name type="scientific">Brassica campestris</name>
    <name type="common">Field mustard</name>
    <dbReference type="NCBI Taxonomy" id="3711"/>
    <lineage>
        <taxon>Eukaryota</taxon>
        <taxon>Viridiplantae</taxon>
        <taxon>Streptophyta</taxon>
        <taxon>Embryophyta</taxon>
        <taxon>Tracheophyta</taxon>
        <taxon>Spermatophyta</taxon>
        <taxon>Magnoliopsida</taxon>
        <taxon>eudicotyledons</taxon>
        <taxon>Gunneridae</taxon>
        <taxon>Pentapetalae</taxon>
        <taxon>rosids</taxon>
        <taxon>malvids</taxon>
        <taxon>Brassicales</taxon>
        <taxon>Brassicaceae</taxon>
        <taxon>Brassiceae</taxon>
        <taxon>Brassica</taxon>
    </lineage>
</organism>
<name>A0A398AL86_BRACM</name>
<feature type="domain" description="GST N-terminal" evidence="5">
    <location>
        <begin position="10"/>
        <end position="91"/>
    </location>
</feature>
<dbReference type="Proteomes" id="UP000264353">
    <property type="component" value="Chromosome A2"/>
</dbReference>
<evidence type="ECO:0000259" key="5">
    <source>
        <dbReference type="PROSITE" id="PS50404"/>
    </source>
</evidence>
<evidence type="ECO:0000256" key="1">
    <source>
        <dbReference type="ARBA" id="ARBA00010007"/>
    </source>
</evidence>
<evidence type="ECO:0000313" key="6">
    <source>
        <dbReference type="EMBL" id="RID76113.1"/>
    </source>
</evidence>
<dbReference type="CDD" id="cd03042">
    <property type="entry name" value="GST_N_Zeta"/>
    <property type="match status" value="1"/>
</dbReference>
<comment type="similarity">
    <text evidence="1">Belongs to the GST superfamily. Zeta family.</text>
</comment>
<dbReference type="Gene3D" id="1.20.1050.10">
    <property type="match status" value="1"/>
</dbReference>
<accession>A0A398AL86</accession>
<dbReference type="AlphaFoldDB" id="A0A398AL86"/>
<dbReference type="SUPFAM" id="SSF52833">
    <property type="entry name" value="Thioredoxin-like"/>
    <property type="match status" value="1"/>
</dbReference>
<dbReference type="EC" id="2.5.1.18" evidence="2"/>
<evidence type="ECO:0000313" key="7">
    <source>
        <dbReference type="Proteomes" id="UP000264353"/>
    </source>
</evidence>
<proteinExistence type="inferred from homology"/>
<dbReference type="PANTHER" id="PTHR42673:SF16">
    <property type="entry name" value="GLUTATHIONE TRANSFERASE"/>
    <property type="match status" value="1"/>
</dbReference>
<dbReference type="InterPro" id="IPR040079">
    <property type="entry name" value="Glutathione_S-Trfase"/>
</dbReference>
<evidence type="ECO:0000256" key="3">
    <source>
        <dbReference type="ARBA" id="ARBA00022679"/>
    </source>
</evidence>
<gene>
    <name evidence="6" type="ORF">BRARA_B03103</name>
</gene>
<sequence>MAYTSEEMKEKLKLYSYWRSSCGHRVRIALSLKGIEYEYIPVNLLKGEQFDPDFMKISPMGTVPALVDGEVVITDSFAIIMYLDEKYPEPPLLPRDLHKRALNYQEPYPTLAKCYESYKELSVFEDAVPAKQPDAPAPMI</sequence>
<dbReference type="Gene3D" id="3.40.30.10">
    <property type="entry name" value="Glutaredoxin"/>
    <property type="match status" value="1"/>
</dbReference>
<evidence type="ECO:0000256" key="4">
    <source>
        <dbReference type="ARBA" id="ARBA00047960"/>
    </source>
</evidence>
<evidence type="ECO:0000256" key="2">
    <source>
        <dbReference type="ARBA" id="ARBA00012452"/>
    </source>
</evidence>
<dbReference type="FunFam" id="3.40.30.10:FF:000100">
    <property type="entry name" value="Glutathione S-transferase Z1"/>
    <property type="match status" value="1"/>
</dbReference>
<dbReference type="SFLD" id="SFLDG00358">
    <property type="entry name" value="Main_(cytGST)"/>
    <property type="match status" value="1"/>
</dbReference>
<dbReference type="EMBL" id="CM010629">
    <property type="protein sequence ID" value="RID76113.1"/>
    <property type="molecule type" value="Genomic_DNA"/>
</dbReference>
<dbReference type="GO" id="GO:0004364">
    <property type="term" value="F:glutathione transferase activity"/>
    <property type="evidence" value="ECO:0007669"/>
    <property type="project" value="UniProtKB-EC"/>
</dbReference>
<dbReference type="InterPro" id="IPR036249">
    <property type="entry name" value="Thioredoxin-like_sf"/>
</dbReference>
<reference evidence="6 7" key="1">
    <citation type="submission" date="2018-06" db="EMBL/GenBank/DDBJ databases">
        <title>WGS assembly of Brassica rapa FPsc.</title>
        <authorList>
            <person name="Bowman J."/>
            <person name="Kohchi T."/>
            <person name="Yamato K."/>
            <person name="Jenkins J."/>
            <person name="Shu S."/>
            <person name="Ishizaki K."/>
            <person name="Yamaoka S."/>
            <person name="Nishihama R."/>
            <person name="Nakamura Y."/>
            <person name="Berger F."/>
            <person name="Adam C."/>
            <person name="Aki S."/>
            <person name="Althoff F."/>
            <person name="Araki T."/>
            <person name="Arteaga-Vazquez M."/>
            <person name="Balasubrmanian S."/>
            <person name="Bauer D."/>
            <person name="Boehm C."/>
            <person name="Briginshaw L."/>
            <person name="Caballero-Perez J."/>
            <person name="Catarino B."/>
            <person name="Chen F."/>
            <person name="Chiyoda S."/>
            <person name="Chovatia M."/>
            <person name="Davies K."/>
            <person name="Delmans M."/>
            <person name="Demura T."/>
            <person name="Dierschke T."/>
            <person name="Dolan L."/>
            <person name="Dorantes-Acosta A."/>
            <person name="Eklund D."/>
            <person name="Florent S."/>
            <person name="Flores-Sandoval E."/>
            <person name="Fujiyama A."/>
            <person name="Fukuzawa H."/>
            <person name="Galik B."/>
            <person name="Grimanelli D."/>
            <person name="Grimwood J."/>
            <person name="Grossniklaus U."/>
            <person name="Hamada T."/>
            <person name="Haseloff J."/>
            <person name="Hetherington A."/>
            <person name="Higo A."/>
            <person name="Hirakawa Y."/>
            <person name="Hundley H."/>
            <person name="Ikeda Y."/>
            <person name="Inoue K."/>
            <person name="Inoue S."/>
            <person name="Ishida S."/>
            <person name="Jia Q."/>
            <person name="Kakita M."/>
            <person name="Kanazawa T."/>
            <person name="Kawai Y."/>
            <person name="Kawashima T."/>
            <person name="Kennedy M."/>
            <person name="Kinose K."/>
            <person name="Kinoshita T."/>
            <person name="Kohara Y."/>
            <person name="Koide E."/>
            <person name="Komatsu K."/>
            <person name="Kopischke S."/>
            <person name="Kubo M."/>
            <person name="Kyozuka J."/>
            <person name="Lagercrantz U."/>
            <person name="Lin S."/>
            <person name="Lindquist E."/>
            <person name="Lipzen A."/>
            <person name="Lu C."/>
            <person name="Luna E."/>
            <person name="Martienssen R."/>
            <person name="Minamino N."/>
            <person name="Mizutani M."/>
            <person name="Mizutani M."/>
            <person name="Mochizuki N."/>
            <person name="Monte I."/>
            <person name="Mosher R."/>
            <person name="Nagasaki H."/>
            <person name="Nakagami H."/>
            <person name="Naramoto S."/>
            <person name="Nishitani K."/>
            <person name="Ohtani M."/>
            <person name="Okamoto T."/>
            <person name="Okumura M."/>
            <person name="Phillips J."/>
            <person name="Pollak B."/>
            <person name="Reinders A."/>
            <person name="Roevekamp M."/>
            <person name="Sano R."/>
            <person name="Sawa S."/>
            <person name="Schmid M."/>
            <person name="Shirakawa M."/>
            <person name="Solano R."/>
            <person name="Spunde A."/>
            <person name="Suetsugu N."/>
            <person name="Sugano S."/>
            <person name="Sugiyama A."/>
            <person name="Sun R."/>
            <person name="Suzuki Y."/>
            <person name="Takenaka M."/>
            <person name="Takezawa D."/>
            <person name="Tomogane H."/>
            <person name="Tsuzuki M."/>
            <person name="Ueda T."/>
            <person name="Umeda M."/>
            <person name="Ward J."/>
            <person name="Watanabe Y."/>
            <person name="Yazaki K."/>
            <person name="Yokoyama R."/>
            <person name="Yoshitake Y."/>
            <person name="Yotsui I."/>
            <person name="Zachgo S."/>
            <person name="Schmutz J."/>
        </authorList>
    </citation>
    <scope>NUCLEOTIDE SEQUENCE [LARGE SCALE GENOMIC DNA]</scope>
    <source>
        <strain evidence="7">cv. B-3</strain>
    </source>
</reference>